<dbReference type="InterPro" id="IPR004827">
    <property type="entry name" value="bZIP"/>
</dbReference>
<feature type="coiled-coil region" evidence="7">
    <location>
        <begin position="377"/>
        <end position="411"/>
    </location>
</feature>
<keyword evidence="11" id="KW-1185">Reference proteome</keyword>
<dbReference type="GO" id="GO:0016020">
    <property type="term" value="C:membrane"/>
    <property type="evidence" value="ECO:0007669"/>
    <property type="project" value="UniProtKB-SubCell"/>
</dbReference>
<dbReference type="EMBL" id="VTPC01001393">
    <property type="protein sequence ID" value="KAF2902110.1"/>
    <property type="molecule type" value="Genomic_DNA"/>
</dbReference>
<evidence type="ECO:0000256" key="5">
    <source>
        <dbReference type="ARBA" id="ARBA00023163"/>
    </source>
</evidence>
<evidence type="ECO:0000256" key="6">
    <source>
        <dbReference type="ARBA" id="ARBA00023242"/>
    </source>
</evidence>
<evidence type="ECO:0000313" key="11">
    <source>
        <dbReference type="Proteomes" id="UP000801492"/>
    </source>
</evidence>
<dbReference type="Pfam" id="PF00170">
    <property type="entry name" value="bZIP_1"/>
    <property type="match status" value="1"/>
</dbReference>
<evidence type="ECO:0000256" key="3">
    <source>
        <dbReference type="ARBA" id="ARBA00023015"/>
    </source>
</evidence>
<feature type="region of interest" description="Disordered" evidence="8">
    <location>
        <begin position="131"/>
        <end position="157"/>
    </location>
</feature>
<dbReference type="CDD" id="cd14700">
    <property type="entry name" value="bZIP_ATF6"/>
    <property type="match status" value="1"/>
</dbReference>
<evidence type="ECO:0000259" key="9">
    <source>
        <dbReference type="PROSITE" id="PS50217"/>
    </source>
</evidence>
<dbReference type="GO" id="GO:0000978">
    <property type="term" value="F:RNA polymerase II cis-regulatory region sequence-specific DNA binding"/>
    <property type="evidence" value="ECO:0007669"/>
    <property type="project" value="TreeGrafter"/>
</dbReference>
<dbReference type="InterPro" id="IPR051882">
    <property type="entry name" value="ATF_bZIP_TF"/>
</dbReference>
<dbReference type="GO" id="GO:0005634">
    <property type="term" value="C:nucleus"/>
    <property type="evidence" value="ECO:0007669"/>
    <property type="project" value="TreeGrafter"/>
</dbReference>
<dbReference type="OrthoDB" id="644067at2759"/>
<dbReference type="GO" id="GO:0030968">
    <property type="term" value="P:endoplasmic reticulum unfolded protein response"/>
    <property type="evidence" value="ECO:0007669"/>
    <property type="project" value="TreeGrafter"/>
</dbReference>
<keyword evidence="4" id="KW-0238">DNA-binding</keyword>
<dbReference type="PROSITE" id="PS50217">
    <property type="entry name" value="BZIP"/>
    <property type="match status" value="1"/>
</dbReference>
<dbReference type="PANTHER" id="PTHR46164">
    <property type="entry name" value="ATF6, ISOFORM C"/>
    <property type="match status" value="1"/>
</dbReference>
<organism evidence="10 11">
    <name type="scientific">Ignelater luminosus</name>
    <name type="common">Cucubano</name>
    <name type="synonym">Pyrophorus luminosus</name>
    <dbReference type="NCBI Taxonomy" id="2038154"/>
    <lineage>
        <taxon>Eukaryota</taxon>
        <taxon>Metazoa</taxon>
        <taxon>Ecdysozoa</taxon>
        <taxon>Arthropoda</taxon>
        <taxon>Hexapoda</taxon>
        <taxon>Insecta</taxon>
        <taxon>Pterygota</taxon>
        <taxon>Neoptera</taxon>
        <taxon>Endopterygota</taxon>
        <taxon>Coleoptera</taxon>
        <taxon>Polyphaga</taxon>
        <taxon>Elateriformia</taxon>
        <taxon>Elateroidea</taxon>
        <taxon>Elateridae</taxon>
        <taxon>Agrypninae</taxon>
        <taxon>Pyrophorini</taxon>
        <taxon>Ignelater</taxon>
    </lineage>
</organism>
<evidence type="ECO:0000256" key="1">
    <source>
        <dbReference type="ARBA" id="ARBA00004167"/>
    </source>
</evidence>
<evidence type="ECO:0000256" key="8">
    <source>
        <dbReference type="SAM" id="MobiDB-lite"/>
    </source>
</evidence>
<keyword evidence="6" id="KW-0539">Nucleus</keyword>
<dbReference type="PANTHER" id="PTHR46164:SF3">
    <property type="entry name" value="ATF6, ISOFORM C"/>
    <property type="match status" value="1"/>
</dbReference>
<feature type="compositionally biased region" description="Low complexity" evidence="8">
    <location>
        <begin position="687"/>
        <end position="700"/>
    </location>
</feature>
<keyword evidence="7" id="KW-0175">Coiled coil</keyword>
<keyword evidence="3" id="KW-0805">Transcription regulation</keyword>
<dbReference type="GO" id="GO:0000981">
    <property type="term" value="F:DNA-binding transcription factor activity, RNA polymerase II-specific"/>
    <property type="evidence" value="ECO:0007669"/>
    <property type="project" value="TreeGrafter"/>
</dbReference>
<evidence type="ECO:0000313" key="10">
    <source>
        <dbReference type="EMBL" id="KAF2902110.1"/>
    </source>
</evidence>
<protein>
    <recommendedName>
        <fullName evidence="9">BZIP domain-containing protein</fullName>
    </recommendedName>
</protein>
<evidence type="ECO:0000256" key="4">
    <source>
        <dbReference type="ARBA" id="ARBA00023125"/>
    </source>
</evidence>
<dbReference type="SUPFAM" id="SSF57959">
    <property type="entry name" value="Leucine zipper domain"/>
    <property type="match status" value="1"/>
</dbReference>
<feature type="region of interest" description="Disordered" evidence="8">
    <location>
        <begin position="13"/>
        <end position="32"/>
    </location>
</feature>
<name>A0A8K0DKH5_IGNLU</name>
<sequence>MLKMLETNDPMDVDDYIFKSSPESSGDDSFISDYLDNPSDEDFLQQLSSDLDIPLLLNPGEEEMSLLNSFLDRSPEEILSEITAPLPESKWEDEGNELDELHKLDLTQFGPEAFPNIKAEVKPEPGEIYIDESSFSDSRSSNSPTSSHSSEESKSPLQIFNVKTEENVIQNSVISETSIFTANEKQQSQICVNNSNIVLTHQAPQVVPQNINVKILKLPPKRIAISPKAPYSVQAAKTNKQIVIVPSVTTSQVSNINSSSIISPNIMSNQTQKVVILDNVSTSVPVTSVNNIKTVASIPKITAITNPVTISTINNVASTCVSIPPVSPAIQKKQDIPINIMSTRGQVIDARALKRQQRMIKNRESACLSRKKKKDYVTSLEVKVQQLAEENERLQLENTRLKEELSQQSRLPLLNFPSKTITKTLAVCALFCVMSLNINYLQSPLYNKNSGLSKIKSEQSLLRDHHGRSLLWVPEMEESSSSINKNRTAEPFSLPMCPMHVNQSENVRLAQELHRLIGKPYNISKEFYENVQFGKSESRKKERRMKNRNNSLGNPVHSASLYKMNRRNRKIAYSSSMNNELQIFSPTPEHSYAEFFEAINKQDDTFYLVSLSPDHLLLPALNHNKTRRPKMSLLLPSMLPNVSSSSHTSTVSLMQIDCEVLDTRLLHVKYGVIPQHLRAHGNTTQESYSNSSDNNVNDTNATRDKNYTVNNSYKPYFMRKSYLKFKDSADVYSGINEAQNALVSKVSFG</sequence>
<keyword evidence="5" id="KW-0804">Transcription</keyword>
<dbReference type="SMART" id="SM00338">
    <property type="entry name" value="BRLZ"/>
    <property type="match status" value="1"/>
</dbReference>
<comment type="caution">
    <text evidence="10">The sequence shown here is derived from an EMBL/GenBank/DDBJ whole genome shotgun (WGS) entry which is preliminary data.</text>
</comment>
<comment type="similarity">
    <text evidence="2">Belongs to the bZIP family. ATF subfamily.</text>
</comment>
<feature type="compositionally biased region" description="Low complexity" evidence="8">
    <location>
        <begin position="132"/>
        <end position="148"/>
    </location>
</feature>
<reference evidence="10" key="1">
    <citation type="submission" date="2019-08" db="EMBL/GenBank/DDBJ databases">
        <title>The genome of the North American firefly Photinus pyralis.</title>
        <authorList>
            <consortium name="Photinus pyralis genome working group"/>
            <person name="Fallon T.R."/>
            <person name="Sander Lower S.E."/>
            <person name="Weng J.-K."/>
        </authorList>
    </citation>
    <scope>NUCLEOTIDE SEQUENCE</scope>
    <source>
        <strain evidence="10">TRF0915ILg1</strain>
        <tissue evidence="10">Whole body</tissue>
    </source>
</reference>
<feature type="region of interest" description="Disordered" evidence="8">
    <location>
        <begin position="681"/>
        <end position="705"/>
    </location>
</feature>
<accession>A0A8K0DKH5</accession>
<dbReference type="Proteomes" id="UP000801492">
    <property type="component" value="Unassembled WGS sequence"/>
</dbReference>
<comment type="subcellular location">
    <subcellularLocation>
        <location evidence="1">Membrane</location>
        <topology evidence="1">Single-pass membrane protein</topology>
    </subcellularLocation>
</comment>
<dbReference type="AlphaFoldDB" id="A0A8K0DKH5"/>
<feature type="domain" description="BZIP" evidence="9">
    <location>
        <begin position="352"/>
        <end position="407"/>
    </location>
</feature>
<evidence type="ECO:0000256" key="7">
    <source>
        <dbReference type="SAM" id="Coils"/>
    </source>
</evidence>
<proteinExistence type="inferred from homology"/>
<gene>
    <name evidence="10" type="ORF">ILUMI_04073</name>
</gene>
<dbReference type="Gene3D" id="1.20.5.170">
    <property type="match status" value="1"/>
</dbReference>
<evidence type="ECO:0000256" key="2">
    <source>
        <dbReference type="ARBA" id="ARBA00009050"/>
    </source>
</evidence>
<feature type="region of interest" description="Disordered" evidence="8">
    <location>
        <begin position="534"/>
        <end position="557"/>
    </location>
</feature>
<dbReference type="InterPro" id="IPR046347">
    <property type="entry name" value="bZIP_sf"/>
</dbReference>